<keyword evidence="2" id="KW-0812">Transmembrane</keyword>
<keyword evidence="4" id="KW-0472">Membrane</keyword>
<dbReference type="RefSeq" id="WP_147655190.1">
    <property type="nucleotide sequence ID" value="NZ_BMFM01000001.1"/>
</dbReference>
<dbReference type="Gene3D" id="1.20.120.1630">
    <property type="match status" value="1"/>
</dbReference>
<comment type="subcellular location">
    <subcellularLocation>
        <location evidence="1">Endomembrane system</location>
        <topology evidence="1">Multi-pass membrane protein</topology>
    </subcellularLocation>
</comment>
<evidence type="ECO:0000313" key="6">
    <source>
        <dbReference type="Proteomes" id="UP000321062"/>
    </source>
</evidence>
<keyword evidence="5" id="KW-0808">Transferase</keyword>
<dbReference type="GO" id="GO:0012505">
    <property type="term" value="C:endomembrane system"/>
    <property type="evidence" value="ECO:0007669"/>
    <property type="project" value="UniProtKB-SubCell"/>
</dbReference>
<dbReference type="Pfam" id="PF04191">
    <property type="entry name" value="PEMT"/>
    <property type="match status" value="1"/>
</dbReference>
<dbReference type="GO" id="GO:0008168">
    <property type="term" value="F:methyltransferase activity"/>
    <property type="evidence" value="ECO:0007669"/>
    <property type="project" value="UniProtKB-KW"/>
</dbReference>
<evidence type="ECO:0000256" key="1">
    <source>
        <dbReference type="ARBA" id="ARBA00004127"/>
    </source>
</evidence>
<dbReference type="KEGG" id="yti:FNA67_04300"/>
<keyword evidence="3" id="KW-1133">Transmembrane helix</keyword>
<organism evidence="5 6">
    <name type="scientific">Paradevosia tibetensis</name>
    <dbReference type="NCBI Taxonomy" id="1447062"/>
    <lineage>
        <taxon>Bacteria</taxon>
        <taxon>Pseudomonadati</taxon>
        <taxon>Pseudomonadota</taxon>
        <taxon>Alphaproteobacteria</taxon>
        <taxon>Hyphomicrobiales</taxon>
        <taxon>Devosiaceae</taxon>
        <taxon>Paradevosia</taxon>
    </lineage>
</organism>
<dbReference type="GO" id="GO:0032259">
    <property type="term" value="P:methylation"/>
    <property type="evidence" value="ECO:0007669"/>
    <property type="project" value="UniProtKB-KW"/>
</dbReference>
<dbReference type="PANTHER" id="PTHR12714:SF9">
    <property type="entry name" value="PROTEIN-S-ISOPRENYLCYSTEINE O-METHYLTRANSFERASE"/>
    <property type="match status" value="1"/>
</dbReference>
<gene>
    <name evidence="5" type="ORF">FNA67_04300</name>
</gene>
<dbReference type="EMBL" id="CP041690">
    <property type="protein sequence ID" value="QEE19440.1"/>
    <property type="molecule type" value="Genomic_DNA"/>
</dbReference>
<keyword evidence="6" id="KW-1185">Reference proteome</keyword>
<evidence type="ECO:0000256" key="2">
    <source>
        <dbReference type="ARBA" id="ARBA00022692"/>
    </source>
</evidence>
<reference evidence="5 6" key="1">
    <citation type="journal article" date="2015" name="Int. J. Syst. Evol. Microbiol.">
        <title>Youhaiella tibetensis gen. nov., sp. nov., isolated from subsurface sediment.</title>
        <authorList>
            <person name="Wang Y.X."/>
            <person name="Huang F.Q."/>
            <person name="Nogi Y."/>
            <person name="Pang S.J."/>
            <person name="Wang P.K."/>
            <person name="Lv J."/>
        </authorList>
    </citation>
    <scope>NUCLEOTIDE SEQUENCE [LARGE SCALE GENOMIC DNA]</scope>
    <source>
        <strain evidence="6">fig4</strain>
    </source>
</reference>
<evidence type="ECO:0000256" key="4">
    <source>
        <dbReference type="ARBA" id="ARBA00023136"/>
    </source>
</evidence>
<dbReference type="PANTHER" id="PTHR12714">
    <property type="entry name" value="PROTEIN-S ISOPRENYLCYSTEINE O-METHYLTRANSFERASE"/>
    <property type="match status" value="1"/>
</dbReference>
<proteinExistence type="predicted"/>
<keyword evidence="5" id="KW-0489">Methyltransferase</keyword>
<dbReference type="InterPro" id="IPR007318">
    <property type="entry name" value="Phopholipid_MeTrfase"/>
</dbReference>
<dbReference type="Proteomes" id="UP000321062">
    <property type="component" value="Chromosome"/>
</dbReference>
<sequence length="151" mass="16495">MRKLPPDAFVAVAIVLAVLLEWLVPLHIFPGAWPPGLSTLIGLLLAVTGLGLEIVAARALVRARTTTRPGERPAALVTDGVFSVSRNPFYCGLLLLVGGLLLVLSLDWLIVLVPALWLALNRWVVPGEERLLAEAFGADFQSYRAHTRRWL</sequence>
<dbReference type="AlphaFoldDB" id="A0A5B9DJK8"/>
<name>A0A5B9DJK8_9HYPH</name>
<accession>A0A5B9DJK8</accession>
<protein>
    <submittedName>
        <fullName evidence="5">Isoprenylcysteine carboxylmethyltransferase family protein</fullName>
    </submittedName>
</protein>
<dbReference type="OrthoDB" id="9811969at2"/>
<evidence type="ECO:0000256" key="3">
    <source>
        <dbReference type="ARBA" id="ARBA00022989"/>
    </source>
</evidence>
<evidence type="ECO:0000313" key="5">
    <source>
        <dbReference type="EMBL" id="QEE19440.1"/>
    </source>
</evidence>